<dbReference type="GO" id="GO:0006508">
    <property type="term" value="P:proteolysis"/>
    <property type="evidence" value="ECO:0007669"/>
    <property type="project" value="TreeGrafter"/>
</dbReference>
<proteinExistence type="predicted"/>
<dbReference type="GO" id="GO:0043171">
    <property type="term" value="P:peptide catabolic process"/>
    <property type="evidence" value="ECO:0007669"/>
    <property type="project" value="TreeGrafter"/>
</dbReference>
<dbReference type="KEGG" id="dpl:KGM_200549A"/>
<protein>
    <submittedName>
        <fullName evidence="3">Aminopeptidase N protein</fullName>
    </submittedName>
</protein>
<evidence type="ECO:0000313" key="4">
    <source>
        <dbReference type="Proteomes" id="UP000007151"/>
    </source>
</evidence>
<keyword evidence="3" id="KW-0378">Hydrolase</keyword>
<dbReference type="PANTHER" id="PTHR11533">
    <property type="entry name" value="PROTEASE M1 ZINC METALLOPROTEASE"/>
    <property type="match status" value="1"/>
</dbReference>
<organism evidence="3 4">
    <name type="scientific">Danaus plexippus plexippus</name>
    <dbReference type="NCBI Taxonomy" id="278856"/>
    <lineage>
        <taxon>Eukaryota</taxon>
        <taxon>Metazoa</taxon>
        <taxon>Ecdysozoa</taxon>
        <taxon>Arthropoda</taxon>
        <taxon>Hexapoda</taxon>
        <taxon>Insecta</taxon>
        <taxon>Pterygota</taxon>
        <taxon>Neoptera</taxon>
        <taxon>Endopterygota</taxon>
        <taxon>Lepidoptera</taxon>
        <taxon>Glossata</taxon>
        <taxon>Ditrysia</taxon>
        <taxon>Papilionoidea</taxon>
        <taxon>Nymphalidae</taxon>
        <taxon>Danainae</taxon>
        <taxon>Danaini</taxon>
        <taxon>Danaina</taxon>
        <taxon>Danaus</taxon>
        <taxon>Danaus</taxon>
    </lineage>
</organism>
<feature type="signal peptide" evidence="1">
    <location>
        <begin position="1"/>
        <end position="18"/>
    </location>
</feature>
<dbReference type="InParanoid" id="A0A212EYN0"/>
<evidence type="ECO:0000256" key="1">
    <source>
        <dbReference type="SAM" id="SignalP"/>
    </source>
</evidence>
<dbReference type="PANTHER" id="PTHR11533:SF294">
    <property type="entry name" value="THYROTROPIN-RELEASING HORMONE-DEGRADING ECTOENZYME"/>
    <property type="match status" value="1"/>
</dbReference>
<reference evidence="3 4" key="1">
    <citation type="journal article" date="2011" name="Cell">
        <title>The monarch butterfly genome yields insights into long-distance migration.</title>
        <authorList>
            <person name="Zhan S."/>
            <person name="Merlin C."/>
            <person name="Boore J.L."/>
            <person name="Reppert S.M."/>
        </authorList>
    </citation>
    <scope>NUCLEOTIDE SEQUENCE [LARGE SCALE GENOMIC DNA]</scope>
    <source>
        <strain evidence="3">F-2</strain>
    </source>
</reference>
<feature type="non-terminal residue" evidence="3">
    <location>
        <position position="144"/>
    </location>
</feature>
<keyword evidence="1" id="KW-0732">Signal</keyword>
<dbReference type="SUPFAM" id="SSF63737">
    <property type="entry name" value="Leukotriene A4 hydrolase N-terminal domain"/>
    <property type="match status" value="1"/>
</dbReference>
<feature type="domain" description="Aminopeptidase N-like N-terminal" evidence="2">
    <location>
        <begin position="27"/>
        <end position="143"/>
    </location>
</feature>
<dbReference type="InterPro" id="IPR045357">
    <property type="entry name" value="Aminopeptidase_N-like_N"/>
</dbReference>
<accession>A0A212EYN0</accession>
<keyword evidence="4" id="KW-1185">Reference proteome</keyword>
<dbReference type="GO" id="GO:0005615">
    <property type="term" value="C:extracellular space"/>
    <property type="evidence" value="ECO:0007669"/>
    <property type="project" value="TreeGrafter"/>
</dbReference>
<dbReference type="InterPro" id="IPR050344">
    <property type="entry name" value="Peptidase_M1_aminopeptidases"/>
</dbReference>
<gene>
    <name evidence="3" type="ORF">KGM_200549A</name>
</gene>
<sequence>MECLKVLFLLSSVQLSRQYLLPDHVAPSHYQLRLLYDIDPSTNFNFFGVADIQFSAKKSTSKIILHAQDYMISEDKVSVVGQKDVPKVTGVKLNDTYNFLEISLDKDLEENKNYTLTIPFHGNLIRKLDGVYISSYRDKKNEKS</sequence>
<feature type="chain" id="PRO_5012645769" evidence="1">
    <location>
        <begin position="19"/>
        <end position="144"/>
    </location>
</feature>
<dbReference type="InterPro" id="IPR042097">
    <property type="entry name" value="Aminopeptidase_N-like_N_sf"/>
</dbReference>
<dbReference type="GO" id="GO:0008270">
    <property type="term" value="F:zinc ion binding"/>
    <property type="evidence" value="ECO:0007669"/>
    <property type="project" value="TreeGrafter"/>
</dbReference>
<dbReference type="eggNOG" id="KOG1046">
    <property type="taxonomic scope" value="Eukaryota"/>
</dbReference>
<dbReference type="Gene3D" id="2.60.40.1730">
    <property type="entry name" value="tricorn interacting facor f3 domain"/>
    <property type="match status" value="1"/>
</dbReference>
<dbReference type="Pfam" id="PF17900">
    <property type="entry name" value="Peptidase_M1_N"/>
    <property type="match status" value="1"/>
</dbReference>
<keyword evidence="3" id="KW-0031">Aminopeptidase</keyword>
<dbReference type="GO" id="GO:0070006">
    <property type="term" value="F:metalloaminopeptidase activity"/>
    <property type="evidence" value="ECO:0007669"/>
    <property type="project" value="TreeGrafter"/>
</dbReference>
<keyword evidence="3" id="KW-0645">Protease</keyword>
<dbReference type="GO" id="GO:0005737">
    <property type="term" value="C:cytoplasm"/>
    <property type="evidence" value="ECO:0007669"/>
    <property type="project" value="TreeGrafter"/>
</dbReference>
<evidence type="ECO:0000313" key="3">
    <source>
        <dbReference type="EMBL" id="OWR46567.1"/>
    </source>
</evidence>
<dbReference type="GO" id="GO:0016020">
    <property type="term" value="C:membrane"/>
    <property type="evidence" value="ECO:0007669"/>
    <property type="project" value="TreeGrafter"/>
</dbReference>
<comment type="caution">
    <text evidence="3">The sequence shown here is derived from an EMBL/GenBank/DDBJ whole genome shotgun (WGS) entry which is preliminary data.</text>
</comment>
<dbReference type="STRING" id="278856.A0A212EYN0"/>
<dbReference type="EMBL" id="AGBW02011488">
    <property type="protein sequence ID" value="OWR46567.1"/>
    <property type="molecule type" value="Genomic_DNA"/>
</dbReference>
<dbReference type="AlphaFoldDB" id="A0A212EYN0"/>
<dbReference type="Proteomes" id="UP000007151">
    <property type="component" value="Unassembled WGS sequence"/>
</dbReference>
<dbReference type="GO" id="GO:0042277">
    <property type="term" value="F:peptide binding"/>
    <property type="evidence" value="ECO:0007669"/>
    <property type="project" value="TreeGrafter"/>
</dbReference>
<evidence type="ECO:0000259" key="2">
    <source>
        <dbReference type="Pfam" id="PF17900"/>
    </source>
</evidence>
<name>A0A212EYN0_DANPL</name>